<dbReference type="Proteomes" id="UP000025227">
    <property type="component" value="Unplaced"/>
</dbReference>
<dbReference type="OrthoDB" id="5850606at2759"/>
<organism evidence="1 2">
    <name type="scientific">Haemonchus contortus</name>
    <name type="common">Barber pole worm</name>
    <dbReference type="NCBI Taxonomy" id="6289"/>
    <lineage>
        <taxon>Eukaryota</taxon>
        <taxon>Metazoa</taxon>
        <taxon>Ecdysozoa</taxon>
        <taxon>Nematoda</taxon>
        <taxon>Chromadorea</taxon>
        <taxon>Rhabditida</taxon>
        <taxon>Rhabditina</taxon>
        <taxon>Rhabditomorpha</taxon>
        <taxon>Strongyloidea</taxon>
        <taxon>Trichostrongylidae</taxon>
        <taxon>Haemonchus</taxon>
    </lineage>
</organism>
<name>A0A7I4Y2B1_HAECO</name>
<dbReference type="OMA" id="NTPCMSN"/>
<evidence type="ECO:0000313" key="1">
    <source>
        <dbReference type="Proteomes" id="UP000025227"/>
    </source>
</evidence>
<dbReference type="WBParaSite" id="HCON_00034350-00002">
    <property type="protein sequence ID" value="HCON_00034350-00002"/>
    <property type="gene ID" value="HCON_00034350"/>
</dbReference>
<evidence type="ECO:0000313" key="2">
    <source>
        <dbReference type="WBParaSite" id="HCON_00034350-00002"/>
    </source>
</evidence>
<keyword evidence="1" id="KW-1185">Reference proteome</keyword>
<protein>
    <submittedName>
        <fullName evidence="2">ELYS protein</fullName>
    </submittedName>
</protein>
<accession>A0A7I4Y2B1</accession>
<proteinExistence type="predicted"/>
<sequence>RNIQPKASTDRFFFPTTNSLLEMKLMSDMPKPEWSMEKETEKAKLEQTFPEDSISAIFSKQEPSLGSKIVNVAKEATSSAWEMKKKTCPLMSQNAPRMSDKCCLGKLRGVRQHKKKSSADQEE</sequence>
<dbReference type="AlphaFoldDB" id="A0A7I4Y2B1"/>
<reference evidence="2" key="1">
    <citation type="submission" date="2020-12" db="UniProtKB">
        <authorList>
            <consortium name="WormBaseParasite"/>
        </authorList>
    </citation>
    <scope>IDENTIFICATION</scope>
    <source>
        <strain evidence="2">MHco3</strain>
    </source>
</reference>